<dbReference type="Gene3D" id="1.25.40.20">
    <property type="entry name" value="Ankyrin repeat-containing domain"/>
    <property type="match status" value="1"/>
</dbReference>
<dbReference type="Pfam" id="PF12796">
    <property type="entry name" value="Ank_2"/>
    <property type="match status" value="1"/>
</dbReference>
<evidence type="ECO:0000313" key="2">
    <source>
        <dbReference type="Proteomes" id="UP000595296"/>
    </source>
</evidence>
<gene>
    <name evidence="1" type="ORF">H6P87_00249</name>
</gene>
<reference evidence="1 2" key="1">
    <citation type="journal article" date="2021" name="Int. J. Syst. Evol. Microbiol.">
        <title>Characterization of a novel transitional group Rickettsia species (Rickettsia tillamookensis sp. nov.) from the western black-legged tick, Ixodes pacificus.</title>
        <authorList>
            <person name="Gauthier D.T."/>
            <person name="Karpathy S.E."/>
            <person name="Grizzard S.L."/>
            <person name="Batra D."/>
            <person name="Rowe L.A."/>
            <person name="Paddock C.D."/>
        </authorList>
    </citation>
    <scope>NUCLEOTIDE SEQUENCE [LARGE SCALE GENOMIC DNA]</scope>
    <source>
        <strain evidence="1 2">Tillamook 23</strain>
    </source>
</reference>
<dbReference type="EMBL" id="CP060138">
    <property type="protein sequence ID" value="QQV74711.1"/>
    <property type="molecule type" value="Genomic_DNA"/>
</dbReference>
<proteinExistence type="predicted"/>
<accession>A0A9E6SQ09</accession>
<evidence type="ECO:0000313" key="1">
    <source>
        <dbReference type="EMBL" id="QQV74711.1"/>
    </source>
</evidence>
<name>A0A9E6SQ09_9RICK</name>
<dbReference type="SMART" id="SM00248">
    <property type="entry name" value="ANK"/>
    <property type="match status" value="3"/>
</dbReference>
<dbReference type="InterPro" id="IPR036770">
    <property type="entry name" value="Ankyrin_rpt-contain_sf"/>
</dbReference>
<keyword evidence="2" id="KW-1185">Reference proteome</keyword>
<dbReference type="Proteomes" id="UP000595296">
    <property type="component" value="Chromosome"/>
</dbReference>
<dbReference type="RefSeq" id="WP_202069713.1">
    <property type="nucleotide sequence ID" value="NZ_CP060138.2"/>
</dbReference>
<sequence length="212" mass="23568">MPKKQQMSTLPTADLDEYKTLGLDSPESDIEMKSASVKSDIDELEKLFKDKTKNGIAIFNSALKVCIENNPNALLHEAAEHGKKELVVAILKVNRDSINSTTPLGLTLLHSAIAGVSNKETIEILLQAEPTLVTKKDASGLTPLNYSTYYGSRVEIVEILQTYTRDVKDRIPIESSKYNITPCNNLEEDIHEYSKNDMSIIGKVKCKIMELV</sequence>
<organism evidence="1 2">
    <name type="scientific">Rickettsia tillamookensis</name>
    <dbReference type="NCBI Taxonomy" id="2761623"/>
    <lineage>
        <taxon>Bacteria</taxon>
        <taxon>Pseudomonadati</taxon>
        <taxon>Pseudomonadota</taxon>
        <taxon>Alphaproteobacteria</taxon>
        <taxon>Rickettsiales</taxon>
        <taxon>Rickettsiaceae</taxon>
        <taxon>Rickettsieae</taxon>
        <taxon>Rickettsia</taxon>
        <taxon>spotted fever group</taxon>
    </lineage>
</organism>
<dbReference type="SUPFAM" id="SSF48403">
    <property type="entry name" value="Ankyrin repeat"/>
    <property type="match status" value="1"/>
</dbReference>
<protein>
    <recommendedName>
        <fullName evidence="3">Ankyrin repeat-containing protein</fullName>
    </recommendedName>
</protein>
<evidence type="ECO:0008006" key="3">
    <source>
        <dbReference type="Google" id="ProtNLM"/>
    </source>
</evidence>
<dbReference type="InterPro" id="IPR002110">
    <property type="entry name" value="Ankyrin_rpt"/>
</dbReference>